<evidence type="ECO:0000256" key="9">
    <source>
        <dbReference type="ARBA" id="ARBA00044969"/>
    </source>
</evidence>
<dbReference type="EC" id="5.6.2.3" evidence="9"/>
<dbReference type="PANTHER" id="PTHR30153:SF2">
    <property type="entry name" value="REPLICATIVE DNA HELICASE"/>
    <property type="match status" value="1"/>
</dbReference>
<dbReference type="Gene3D" id="3.40.50.300">
    <property type="entry name" value="P-loop containing nucleotide triphosphate hydrolases"/>
    <property type="match status" value="1"/>
</dbReference>
<keyword evidence="13" id="KW-1185">Reference proteome</keyword>
<evidence type="ECO:0000256" key="6">
    <source>
        <dbReference type="ARBA" id="ARBA00022840"/>
    </source>
</evidence>
<keyword evidence="4" id="KW-0378">Hydrolase</keyword>
<dbReference type="PANTHER" id="PTHR30153">
    <property type="entry name" value="REPLICATIVE DNA HELICASE DNAB"/>
    <property type="match status" value="1"/>
</dbReference>
<protein>
    <recommendedName>
        <fullName evidence="9">DNA 5'-3' helicase</fullName>
        <ecNumber evidence="9">5.6.2.3</ecNumber>
    </recommendedName>
</protein>
<evidence type="ECO:0000256" key="2">
    <source>
        <dbReference type="ARBA" id="ARBA00022705"/>
    </source>
</evidence>
<dbReference type="Pfam" id="PF00772">
    <property type="entry name" value="DnaB"/>
    <property type="match status" value="1"/>
</dbReference>
<sequence length="507" mass="57856">MQTNELLNDVLVNDDDSAVFNQNQEELAFAEKHIIATCLQNNAAIEDIRTNLEPQHFLSTVPRVIYAQVLALHQHSNMNAINDVTIVNQLRTSKEFLANSVLFYNYLNDVQKISYYVEHVHTSIRIVKNAFIKNRLDNLSKTILKSNIAISNSKNYFEKWLTEFREVLLNQDAEQIDDIKDVAQAYYEQMLEIRQQGFNHNAIMSGYNELDKLTNGFKPGQLIVLAARAGMGKTSFALNIIHNIIPGIQAYNKEQAEEKEKKKILFFSLEMNKKQILDKFTALETGISARKFYAKNIEIHNNQKIENAIEKIKTYPLQIADQNINTINSIESQIYDLHKKNKIALVVIDYLQLINSERKTNQSRAEQVAKISNTLKRLSLDLDIPIIAVAQLNRSAESNKNTPQMNTAPWQKSFNQNQAATTPVQPPLLSDLKESGAIEQDADAVIFIYYDRYKQIDFNKKDNNTLDMPKELASMVSANVLVAKNREGPIGQVSLLFQKDTGHFYGK</sequence>
<keyword evidence="5" id="KW-0347">Helicase</keyword>
<dbReference type="InterPro" id="IPR036185">
    <property type="entry name" value="DNA_heli_DnaB-like_N_sf"/>
</dbReference>
<organism evidence="12 13">
    <name type="scientific">Ureaplasma zalophigenitalium</name>
    <dbReference type="NCBI Taxonomy" id="907723"/>
    <lineage>
        <taxon>Bacteria</taxon>
        <taxon>Bacillati</taxon>
        <taxon>Mycoplasmatota</taxon>
        <taxon>Mycoplasmoidales</taxon>
        <taxon>Mycoplasmoidaceae</taxon>
        <taxon>Ureaplasma</taxon>
    </lineage>
</organism>
<gene>
    <name evidence="12" type="ORF">OF365_00370</name>
</gene>
<comment type="catalytic activity">
    <reaction evidence="10">
        <text>ATP + H2O = ADP + phosphate + H(+)</text>
        <dbReference type="Rhea" id="RHEA:13065"/>
        <dbReference type="ChEBI" id="CHEBI:15377"/>
        <dbReference type="ChEBI" id="CHEBI:15378"/>
        <dbReference type="ChEBI" id="CHEBI:30616"/>
        <dbReference type="ChEBI" id="CHEBI:43474"/>
        <dbReference type="ChEBI" id="CHEBI:456216"/>
        <dbReference type="EC" id="5.6.2.3"/>
    </reaction>
</comment>
<keyword evidence="7" id="KW-0238">DNA-binding</keyword>
<accession>A0ABT3BNL9</accession>
<dbReference type="InterPro" id="IPR007693">
    <property type="entry name" value="DNA_helicase_DnaB-like_N"/>
</dbReference>
<evidence type="ECO:0000256" key="5">
    <source>
        <dbReference type="ARBA" id="ARBA00022806"/>
    </source>
</evidence>
<evidence type="ECO:0000256" key="10">
    <source>
        <dbReference type="ARBA" id="ARBA00048954"/>
    </source>
</evidence>
<evidence type="ECO:0000256" key="7">
    <source>
        <dbReference type="ARBA" id="ARBA00023125"/>
    </source>
</evidence>
<keyword evidence="6" id="KW-0067">ATP-binding</keyword>
<dbReference type="Gene3D" id="1.10.860.10">
    <property type="entry name" value="DNAb Helicase, Chain A"/>
    <property type="match status" value="1"/>
</dbReference>
<evidence type="ECO:0000313" key="13">
    <source>
        <dbReference type="Proteomes" id="UP001207252"/>
    </source>
</evidence>
<reference evidence="12 13" key="1">
    <citation type="journal article" date="2020" name="Int. J. Syst. Evol. Microbiol.">
        <title>Ureaplasma miroungigenitalium sp. nov. isolated from northern elephant seals (Mirounga angustirostris) and Ureaplasma zalophigenitalium sp. nov. isolated from California sea lions (Zalophus californianus).</title>
        <authorList>
            <person name="Volokhov D.V."/>
            <person name="Gulland F.M."/>
            <person name="Gao Y."/>
            <person name="Chizhikov V.E."/>
        </authorList>
    </citation>
    <scope>NUCLEOTIDE SEQUENCE [LARGE SCALE GENOMIC DNA]</scope>
    <source>
        <strain evidence="12 13">CSL7644-GEN</strain>
    </source>
</reference>
<dbReference type="Pfam" id="PF03796">
    <property type="entry name" value="DnaB_C"/>
    <property type="match status" value="2"/>
</dbReference>
<dbReference type="PROSITE" id="PS51199">
    <property type="entry name" value="SF4_HELICASE"/>
    <property type="match status" value="1"/>
</dbReference>
<comment type="caution">
    <text evidence="12">The sequence shown here is derived from an EMBL/GenBank/DDBJ whole genome shotgun (WGS) entry which is preliminary data.</text>
</comment>
<dbReference type="InterPro" id="IPR027417">
    <property type="entry name" value="P-loop_NTPase"/>
</dbReference>
<name>A0ABT3BNL9_9BACT</name>
<proteinExistence type="inferred from homology"/>
<evidence type="ECO:0000256" key="3">
    <source>
        <dbReference type="ARBA" id="ARBA00022741"/>
    </source>
</evidence>
<dbReference type="SUPFAM" id="SSF48024">
    <property type="entry name" value="N-terminal domain of DnaB helicase"/>
    <property type="match status" value="1"/>
</dbReference>
<comment type="similarity">
    <text evidence="1">Belongs to the helicase family. DnaB subfamily.</text>
</comment>
<dbReference type="InterPro" id="IPR016136">
    <property type="entry name" value="DNA_helicase_N/primase_C"/>
</dbReference>
<evidence type="ECO:0000256" key="8">
    <source>
        <dbReference type="ARBA" id="ARBA00023235"/>
    </source>
</evidence>
<dbReference type="RefSeq" id="WP_263817646.1">
    <property type="nucleotide sequence ID" value="NZ_JAOXHJ010000001.1"/>
</dbReference>
<keyword evidence="8" id="KW-0413">Isomerase</keyword>
<evidence type="ECO:0000256" key="4">
    <source>
        <dbReference type="ARBA" id="ARBA00022801"/>
    </source>
</evidence>
<evidence type="ECO:0000313" key="12">
    <source>
        <dbReference type="EMBL" id="MCV3753844.1"/>
    </source>
</evidence>
<dbReference type="EMBL" id="JAOXHJ010000001">
    <property type="protein sequence ID" value="MCV3753844.1"/>
    <property type="molecule type" value="Genomic_DNA"/>
</dbReference>
<dbReference type="InterPro" id="IPR007694">
    <property type="entry name" value="DNA_helicase_DnaB-like_C"/>
</dbReference>
<evidence type="ECO:0000259" key="11">
    <source>
        <dbReference type="PROSITE" id="PS51199"/>
    </source>
</evidence>
<evidence type="ECO:0000256" key="1">
    <source>
        <dbReference type="ARBA" id="ARBA00008428"/>
    </source>
</evidence>
<dbReference type="SUPFAM" id="SSF52540">
    <property type="entry name" value="P-loop containing nucleoside triphosphate hydrolases"/>
    <property type="match status" value="1"/>
</dbReference>
<dbReference type="Proteomes" id="UP001207252">
    <property type="component" value="Unassembled WGS sequence"/>
</dbReference>
<keyword evidence="2" id="KW-0235">DNA replication</keyword>
<feature type="domain" description="SF4 helicase" evidence="11">
    <location>
        <begin position="196"/>
        <end position="507"/>
    </location>
</feature>
<keyword evidence="3" id="KW-0547">Nucleotide-binding</keyword>